<dbReference type="Pfam" id="PF00811">
    <property type="entry name" value="Ependymin"/>
    <property type="match status" value="1"/>
</dbReference>
<dbReference type="GO" id="GO:0005576">
    <property type="term" value="C:extracellular region"/>
    <property type="evidence" value="ECO:0007669"/>
    <property type="project" value="InterPro"/>
</dbReference>
<feature type="chain" id="PRO_5034207067" evidence="2">
    <location>
        <begin position="20"/>
        <end position="221"/>
    </location>
</feature>
<dbReference type="PANTHER" id="PTHR10697:SF5">
    <property type="entry name" value="EPENDYMIN-RELATED"/>
    <property type="match status" value="1"/>
</dbReference>
<dbReference type="RefSeq" id="XP_028305088.1">
    <property type="nucleotide sequence ID" value="XM_028449287.1"/>
</dbReference>
<evidence type="ECO:0000313" key="3">
    <source>
        <dbReference type="Ensembl" id="ENSGWIP00000044696.1"/>
    </source>
</evidence>
<feature type="signal peptide" evidence="2">
    <location>
        <begin position="1"/>
        <end position="19"/>
    </location>
</feature>
<dbReference type="Ensembl" id="ENSGWIT00000048442.1">
    <property type="protein sequence ID" value="ENSGWIP00000044696.1"/>
    <property type="gene ID" value="ENSGWIG00000022225.1"/>
</dbReference>
<evidence type="ECO:0000256" key="1">
    <source>
        <dbReference type="ARBA" id="ARBA00010771"/>
    </source>
</evidence>
<sequence length="221" mass="23741">MNFTSVLSCLCLLLAAAAAQAPKPCVTPPLMSGAFNVAANGHISSTGLVTYDAFGQKIRLRGYVQMGNESFALDQLMLFKQKLIYEVDWSTHTCRKLPLDTAFIPMQVPEDSKLVGQVVLGTSSAAGMGVLVNNWYGKLPDDGLYSTVFTEIGCIPMTYSSFSPGGSWSAMSTVNWVLGITNPTDLLPPAICANAKLEKSEAPVNFFTALASLAMRTQREV</sequence>
<dbReference type="GO" id="GO:0005509">
    <property type="term" value="F:calcium ion binding"/>
    <property type="evidence" value="ECO:0007669"/>
    <property type="project" value="InterPro"/>
</dbReference>
<dbReference type="AlphaFoldDB" id="A0A8C5HIG8"/>
<organism evidence="3 4">
    <name type="scientific">Gouania willdenowi</name>
    <name type="common">Blunt-snouted clingfish</name>
    <name type="synonym">Lepadogaster willdenowi</name>
    <dbReference type="NCBI Taxonomy" id="441366"/>
    <lineage>
        <taxon>Eukaryota</taxon>
        <taxon>Metazoa</taxon>
        <taxon>Chordata</taxon>
        <taxon>Craniata</taxon>
        <taxon>Vertebrata</taxon>
        <taxon>Euteleostomi</taxon>
        <taxon>Actinopterygii</taxon>
        <taxon>Neopterygii</taxon>
        <taxon>Teleostei</taxon>
        <taxon>Neoteleostei</taxon>
        <taxon>Acanthomorphata</taxon>
        <taxon>Ovalentaria</taxon>
        <taxon>Blenniimorphae</taxon>
        <taxon>Blenniiformes</taxon>
        <taxon>Gobiesocoidei</taxon>
        <taxon>Gobiesocidae</taxon>
        <taxon>Gobiesocinae</taxon>
        <taxon>Gouania</taxon>
    </lineage>
</organism>
<dbReference type="PANTHER" id="PTHR10697">
    <property type="entry name" value="MAMMALIAN EPENDYMIN-RELATED PROTEIN 1"/>
    <property type="match status" value="1"/>
</dbReference>
<dbReference type="PRINTS" id="PR00317">
    <property type="entry name" value="EPENDYMIN"/>
</dbReference>
<dbReference type="GO" id="GO:0005764">
    <property type="term" value="C:lysosome"/>
    <property type="evidence" value="ECO:0007669"/>
    <property type="project" value="TreeGrafter"/>
</dbReference>
<accession>A0A8C5HIG8</accession>
<proteinExistence type="inferred from homology"/>
<reference evidence="3" key="3">
    <citation type="submission" date="2025-09" db="UniProtKB">
        <authorList>
            <consortium name="Ensembl"/>
        </authorList>
    </citation>
    <scope>IDENTIFICATION</scope>
</reference>
<comment type="similarity">
    <text evidence="1">Belongs to the ependymin family.</text>
</comment>
<dbReference type="GO" id="GO:0007160">
    <property type="term" value="P:cell-matrix adhesion"/>
    <property type="evidence" value="ECO:0007669"/>
    <property type="project" value="InterPro"/>
</dbReference>
<reference evidence="3" key="1">
    <citation type="submission" date="2020-06" db="EMBL/GenBank/DDBJ databases">
        <authorList>
            <consortium name="Wellcome Sanger Institute Data Sharing"/>
        </authorList>
    </citation>
    <scope>NUCLEOTIDE SEQUENCE [LARGE SCALE GENOMIC DNA]</scope>
</reference>
<dbReference type="Proteomes" id="UP000694680">
    <property type="component" value="Chromosome 1"/>
</dbReference>
<evidence type="ECO:0000313" key="4">
    <source>
        <dbReference type="Proteomes" id="UP000694680"/>
    </source>
</evidence>
<reference evidence="3" key="2">
    <citation type="submission" date="2025-08" db="UniProtKB">
        <authorList>
            <consortium name="Ensembl"/>
        </authorList>
    </citation>
    <scope>IDENTIFICATION</scope>
</reference>
<name>A0A8C5HIG8_GOUWI</name>
<dbReference type="InterPro" id="IPR001299">
    <property type="entry name" value="Ependymin"/>
</dbReference>
<keyword evidence="2" id="KW-0732">Signal</keyword>
<gene>
    <name evidence="3" type="primary">LOC114464762</name>
</gene>
<dbReference type="GeneID" id="114464762"/>
<keyword evidence="4" id="KW-1185">Reference proteome</keyword>
<protein>
    <submittedName>
        <fullName evidence="3">Ependymin-like</fullName>
    </submittedName>
</protein>
<dbReference type="SMART" id="SM00026">
    <property type="entry name" value="EPEND"/>
    <property type="match status" value="1"/>
</dbReference>
<dbReference type="OrthoDB" id="6084362at2759"/>
<evidence type="ECO:0000256" key="2">
    <source>
        <dbReference type="SAM" id="SignalP"/>
    </source>
</evidence>